<name>A0A2M6WTA0_9BACT</name>
<sequence>MKGIVVDSKEKRQHVTVTVQITGTYRYWLHMDLDRLGIIFSFSVSTHNIFKAMGFEKLSDLLLFSREGFLTGPRMTQQELESLNFIERRHVEYLEERGGRQIVDAEPRKIRKLGPVSMSEIDNMLQKLGLKFRG</sequence>
<evidence type="ECO:0000313" key="2">
    <source>
        <dbReference type="Proteomes" id="UP000228533"/>
    </source>
</evidence>
<dbReference type="AlphaFoldDB" id="A0A2M6WTA0"/>
<accession>A0A2M6WTA0</accession>
<protein>
    <submittedName>
        <fullName evidence="1">Uncharacterized protein</fullName>
    </submittedName>
</protein>
<reference evidence="2" key="1">
    <citation type="submission" date="2017-09" db="EMBL/GenBank/DDBJ databases">
        <title>Depth-based differentiation of microbial function through sediment-hosted aquifers and enrichment of novel symbionts in the deep terrestrial subsurface.</title>
        <authorList>
            <person name="Probst A.J."/>
            <person name="Ladd B."/>
            <person name="Jarett J.K."/>
            <person name="Geller-Mcgrath D.E."/>
            <person name="Sieber C.M.K."/>
            <person name="Emerson J.B."/>
            <person name="Anantharaman K."/>
            <person name="Thomas B.C."/>
            <person name="Malmstrom R."/>
            <person name="Stieglmeier M."/>
            <person name="Klingl A."/>
            <person name="Woyke T."/>
            <person name="Ryan C.M."/>
            <person name="Banfield J.F."/>
        </authorList>
    </citation>
    <scope>NUCLEOTIDE SEQUENCE [LARGE SCALE GENOMIC DNA]</scope>
</reference>
<gene>
    <name evidence="1" type="ORF">COT94_02055</name>
</gene>
<organism evidence="1 2">
    <name type="scientific">Candidatus Falkowbacteria bacterium CG10_big_fil_rev_8_21_14_0_10_37_14</name>
    <dbReference type="NCBI Taxonomy" id="1974561"/>
    <lineage>
        <taxon>Bacteria</taxon>
        <taxon>Candidatus Falkowiibacteriota</taxon>
    </lineage>
</organism>
<proteinExistence type="predicted"/>
<comment type="caution">
    <text evidence="1">The sequence shown here is derived from an EMBL/GenBank/DDBJ whole genome shotgun (WGS) entry which is preliminary data.</text>
</comment>
<dbReference type="Proteomes" id="UP000228533">
    <property type="component" value="Unassembled WGS sequence"/>
</dbReference>
<evidence type="ECO:0000313" key="1">
    <source>
        <dbReference type="EMBL" id="PIT96027.1"/>
    </source>
</evidence>
<dbReference type="EMBL" id="PFAM01000013">
    <property type="protein sequence ID" value="PIT96027.1"/>
    <property type="molecule type" value="Genomic_DNA"/>
</dbReference>